<feature type="compositionally biased region" description="Basic residues" evidence="1">
    <location>
        <begin position="125"/>
        <end position="154"/>
    </location>
</feature>
<feature type="region of interest" description="Disordered" evidence="1">
    <location>
        <begin position="117"/>
        <end position="248"/>
    </location>
</feature>
<feature type="region of interest" description="Disordered" evidence="1">
    <location>
        <begin position="1"/>
        <end position="104"/>
    </location>
</feature>
<dbReference type="EMBL" id="CADCTP010000243">
    <property type="protein sequence ID" value="CAA9266275.1"/>
    <property type="molecule type" value="Genomic_DNA"/>
</dbReference>
<feature type="compositionally biased region" description="Low complexity" evidence="1">
    <location>
        <begin position="164"/>
        <end position="174"/>
    </location>
</feature>
<protein>
    <submittedName>
        <fullName evidence="2">Phosphoglycerate mutase</fullName>
        <ecNumber evidence="2">5.4.2.11</ecNumber>
    </submittedName>
</protein>
<dbReference type="GO" id="GO:0004619">
    <property type="term" value="F:phosphoglycerate mutase activity"/>
    <property type="evidence" value="ECO:0007669"/>
    <property type="project" value="UniProtKB-EC"/>
</dbReference>
<feature type="non-terminal residue" evidence="2">
    <location>
        <position position="248"/>
    </location>
</feature>
<keyword evidence="2" id="KW-0413">Isomerase</keyword>
<feature type="compositionally biased region" description="Low complexity" evidence="1">
    <location>
        <begin position="74"/>
        <end position="95"/>
    </location>
</feature>
<sequence>DGDPRAAPPRRERVEREEPLHRLGRRRPDREGPGRGRPRRHAAAGRRRAAGRAAHLAAAPGDQDRRARPGGRRAVLAAGPPVLAAQRAPLRRAAGPGQGGHPGEVRRRAVHALAPVVRRAPAAAGRRRRVVPGRRPAVRRPARPRAAHRVPGRRGRPDAAVLVRRAGPGPAAGPHGAGRRARQLPARPGQAPGRAVRGGRRGPEHPDRHPAAVRAGPGHPDADQPGRGLPRPGRGRRRHRGGQEPGQV</sequence>
<feature type="compositionally biased region" description="Basic residues" evidence="1">
    <location>
        <begin position="36"/>
        <end position="50"/>
    </location>
</feature>
<name>A0A6J4J296_9ACTN</name>
<accession>A0A6J4J296</accession>
<feature type="compositionally biased region" description="Basic and acidic residues" evidence="1">
    <location>
        <begin position="9"/>
        <end position="34"/>
    </location>
</feature>
<evidence type="ECO:0000313" key="2">
    <source>
        <dbReference type="EMBL" id="CAA9266275.1"/>
    </source>
</evidence>
<reference evidence="2" key="1">
    <citation type="submission" date="2020-02" db="EMBL/GenBank/DDBJ databases">
        <authorList>
            <person name="Meier V. D."/>
        </authorList>
    </citation>
    <scope>NUCLEOTIDE SEQUENCE</scope>
    <source>
        <strain evidence="2">AVDCRST_MAG41</strain>
    </source>
</reference>
<organism evidence="2">
    <name type="scientific">uncultured Mycobacteriales bacterium</name>
    <dbReference type="NCBI Taxonomy" id="581187"/>
    <lineage>
        <taxon>Bacteria</taxon>
        <taxon>Bacillati</taxon>
        <taxon>Actinomycetota</taxon>
        <taxon>Actinomycetes</taxon>
        <taxon>Mycobacteriales</taxon>
        <taxon>environmental samples</taxon>
    </lineage>
</organism>
<feature type="compositionally biased region" description="Low complexity" evidence="1">
    <location>
        <begin position="185"/>
        <end position="195"/>
    </location>
</feature>
<feature type="compositionally biased region" description="Low complexity" evidence="1">
    <location>
        <begin position="51"/>
        <end position="61"/>
    </location>
</feature>
<dbReference type="AlphaFoldDB" id="A0A6J4J296"/>
<feature type="compositionally biased region" description="Basic and acidic residues" evidence="1">
    <location>
        <begin position="201"/>
        <end position="210"/>
    </location>
</feature>
<dbReference type="EC" id="5.4.2.11" evidence="2"/>
<evidence type="ECO:0000256" key="1">
    <source>
        <dbReference type="SAM" id="MobiDB-lite"/>
    </source>
</evidence>
<feature type="non-terminal residue" evidence="2">
    <location>
        <position position="1"/>
    </location>
</feature>
<proteinExistence type="predicted"/>
<gene>
    <name evidence="2" type="ORF">AVDCRST_MAG41-2643</name>
</gene>